<comment type="caution">
    <text evidence="6">The sequence shown here is derived from an EMBL/GenBank/DDBJ whole genome shotgun (WGS) entry which is preliminary data.</text>
</comment>
<evidence type="ECO:0000313" key="7">
    <source>
        <dbReference type="Proteomes" id="UP000279236"/>
    </source>
</evidence>
<dbReference type="OrthoDB" id="5947505at2759"/>
<proteinExistence type="predicted"/>
<sequence>MLRAARPAAQVARAVRTRGFTSTSGAPNEFLAERAAAEAHAKETTNLWKNISFYVCIPAIIGGAAWTYKLEAAHHEHLEHIKHDNGGEMPAIPDYEYLNIRKAMDTGRRRVWTLDWTGEVGQRLSSGG</sequence>
<accession>A0A427Y4F2</accession>
<keyword evidence="2" id="KW-0999">Mitochondrion inner membrane</keyword>
<organism evidence="6 7">
    <name type="scientific">Apiotrichum porosum</name>
    <dbReference type="NCBI Taxonomy" id="105984"/>
    <lineage>
        <taxon>Eukaryota</taxon>
        <taxon>Fungi</taxon>
        <taxon>Dikarya</taxon>
        <taxon>Basidiomycota</taxon>
        <taxon>Agaricomycotina</taxon>
        <taxon>Tremellomycetes</taxon>
        <taxon>Trichosporonales</taxon>
        <taxon>Trichosporonaceae</taxon>
        <taxon>Apiotrichum</taxon>
    </lineage>
</organism>
<keyword evidence="7" id="KW-1185">Reference proteome</keyword>
<evidence type="ECO:0000313" key="6">
    <source>
        <dbReference type="EMBL" id="RSH85964.1"/>
    </source>
</evidence>
<keyword evidence="3" id="KW-0809">Transit peptide</keyword>
<dbReference type="Gene3D" id="4.10.95.10">
    <property type="entry name" value="Cytochrome c oxidase, subunit VIa"/>
    <property type="match status" value="1"/>
</dbReference>
<dbReference type="EMBL" id="RSCE01000002">
    <property type="protein sequence ID" value="RSH85964.1"/>
    <property type="molecule type" value="Genomic_DNA"/>
</dbReference>
<keyword evidence="5" id="KW-0472">Membrane</keyword>
<dbReference type="SUPFAM" id="SSF81411">
    <property type="entry name" value="Mitochondrial cytochrome c oxidase subunit VIa"/>
    <property type="match status" value="1"/>
</dbReference>
<dbReference type="RefSeq" id="XP_028478749.1">
    <property type="nucleotide sequence ID" value="XM_028619777.1"/>
</dbReference>
<reference evidence="6 7" key="1">
    <citation type="submission" date="2018-11" db="EMBL/GenBank/DDBJ databases">
        <title>Genome sequence of Apiotrichum porosum DSM 27194.</title>
        <authorList>
            <person name="Aliyu H."/>
            <person name="Gorte O."/>
            <person name="Ochsenreither K."/>
        </authorList>
    </citation>
    <scope>NUCLEOTIDE SEQUENCE [LARGE SCALE GENOMIC DNA]</scope>
    <source>
        <strain evidence="6 7">DSM 27194</strain>
    </source>
</reference>
<dbReference type="GeneID" id="39588694"/>
<evidence type="ECO:0000256" key="4">
    <source>
        <dbReference type="ARBA" id="ARBA00023128"/>
    </source>
</evidence>
<gene>
    <name evidence="6" type="primary">COX13</name>
    <name evidence="6" type="ORF">EHS24_004151</name>
</gene>
<dbReference type="GO" id="GO:0005743">
    <property type="term" value="C:mitochondrial inner membrane"/>
    <property type="evidence" value="ECO:0007669"/>
    <property type="project" value="UniProtKB-SubCell"/>
</dbReference>
<protein>
    <submittedName>
        <fullName evidence="6">Cytochrome c oxidase subunit 6A, mitochondrial</fullName>
    </submittedName>
</protein>
<dbReference type="Pfam" id="PF02046">
    <property type="entry name" value="COX6A"/>
    <property type="match status" value="1"/>
</dbReference>
<evidence type="ECO:0000256" key="1">
    <source>
        <dbReference type="ARBA" id="ARBA00004273"/>
    </source>
</evidence>
<evidence type="ECO:0000256" key="3">
    <source>
        <dbReference type="ARBA" id="ARBA00022946"/>
    </source>
</evidence>
<dbReference type="AlphaFoldDB" id="A0A427Y4F2"/>
<dbReference type="Proteomes" id="UP000279236">
    <property type="component" value="Unassembled WGS sequence"/>
</dbReference>
<dbReference type="STRING" id="105984.A0A427Y4F2"/>
<evidence type="ECO:0000256" key="2">
    <source>
        <dbReference type="ARBA" id="ARBA00022792"/>
    </source>
</evidence>
<dbReference type="InterPro" id="IPR036418">
    <property type="entry name" value="Cyt_c_oxidase_su6a_sf"/>
</dbReference>
<name>A0A427Y4F2_9TREE</name>
<comment type="subcellular location">
    <subcellularLocation>
        <location evidence="1">Mitochondrion inner membrane</location>
    </subcellularLocation>
</comment>
<dbReference type="InterPro" id="IPR001349">
    <property type="entry name" value="Cyt_c_oxidase_su6a"/>
</dbReference>
<evidence type="ECO:0000256" key="5">
    <source>
        <dbReference type="ARBA" id="ARBA00023136"/>
    </source>
</evidence>
<keyword evidence="4" id="KW-0496">Mitochondrion</keyword>